<organism evidence="2 3">
    <name type="scientific">Delitschia confertaspora ATCC 74209</name>
    <dbReference type="NCBI Taxonomy" id="1513339"/>
    <lineage>
        <taxon>Eukaryota</taxon>
        <taxon>Fungi</taxon>
        <taxon>Dikarya</taxon>
        <taxon>Ascomycota</taxon>
        <taxon>Pezizomycotina</taxon>
        <taxon>Dothideomycetes</taxon>
        <taxon>Pleosporomycetidae</taxon>
        <taxon>Pleosporales</taxon>
        <taxon>Delitschiaceae</taxon>
        <taxon>Delitschia</taxon>
    </lineage>
</organism>
<dbReference type="Proteomes" id="UP000799536">
    <property type="component" value="Unassembled WGS sequence"/>
</dbReference>
<feature type="region of interest" description="Disordered" evidence="1">
    <location>
        <begin position="1"/>
        <end position="81"/>
    </location>
</feature>
<sequence>MTTNKDNTSTLQSVIDSASSTVQSAIGSITGNPADKREADRKQATADAEHDLSHTAAKAGPFAVSSTGAVAQDDPDRTKGAWNQNVGALKEAAGGFIGAEGLRQDGIEQNRAGKGQEAQGQVSDLGKGLKDRIGGTVGSAAAGLVGDRSEQEKRQQQHDEGKTRQRGVEHDLQKEATHDQY</sequence>
<comment type="caution">
    <text evidence="2">The sequence shown here is derived from an EMBL/GenBank/DDBJ whole genome shotgun (WGS) entry which is preliminary data.</text>
</comment>
<dbReference type="EMBL" id="ML994069">
    <property type="protein sequence ID" value="KAF2199559.1"/>
    <property type="molecule type" value="Genomic_DNA"/>
</dbReference>
<evidence type="ECO:0000313" key="3">
    <source>
        <dbReference type="Proteomes" id="UP000799536"/>
    </source>
</evidence>
<name>A0A9P4JJR9_9PLEO</name>
<dbReference type="SUPFAM" id="SSF69047">
    <property type="entry name" value="Hypothetical protein YjbJ"/>
    <property type="match status" value="1"/>
</dbReference>
<reference evidence="2" key="1">
    <citation type="journal article" date="2020" name="Stud. Mycol.">
        <title>101 Dothideomycetes genomes: a test case for predicting lifestyles and emergence of pathogens.</title>
        <authorList>
            <person name="Haridas S."/>
            <person name="Albert R."/>
            <person name="Binder M."/>
            <person name="Bloem J."/>
            <person name="Labutti K."/>
            <person name="Salamov A."/>
            <person name="Andreopoulos B."/>
            <person name="Baker S."/>
            <person name="Barry K."/>
            <person name="Bills G."/>
            <person name="Bluhm B."/>
            <person name="Cannon C."/>
            <person name="Castanera R."/>
            <person name="Culley D."/>
            <person name="Daum C."/>
            <person name="Ezra D."/>
            <person name="Gonzalez J."/>
            <person name="Henrissat B."/>
            <person name="Kuo A."/>
            <person name="Liang C."/>
            <person name="Lipzen A."/>
            <person name="Lutzoni F."/>
            <person name="Magnuson J."/>
            <person name="Mondo S."/>
            <person name="Nolan M."/>
            <person name="Ohm R."/>
            <person name="Pangilinan J."/>
            <person name="Park H.-J."/>
            <person name="Ramirez L."/>
            <person name="Alfaro M."/>
            <person name="Sun H."/>
            <person name="Tritt A."/>
            <person name="Yoshinaga Y."/>
            <person name="Zwiers L.-H."/>
            <person name="Turgeon B."/>
            <person name="Goodwin S."/>
            <person name="Spatafora J."/>
            <person name="Crous P."/>
            <person name="Grigoriev I."/>
        </authorList>
    </citation>
    <scope>NUCLEOTIDE SEQUENCE</scope>
    <source>
        <strain evidence="2">ATCC 74209</strain>
    </source>
</reference>
<protein>
    <recommendedName>
        <fullName evidence="4">CsbD-like domain-containing protein</fullName>
    </recommendedName>
</protein>
<accession>A0A9P4JJR9</accession>
<proteinExistence type="predicted"/>
<evidence type="ECO:0000256" key="1">
    <source>
        <dbReference type="SAM" id="MobiDB-lite"/>
    </source>
</evidence>
<dbReference type="PANTHER" id="PTHR40460:SF1">
    <property type="entry name" value="CSBD-LIKE DOMAIN-CONTAINING PROTEIN"/>
    <property type="match status" value="1"/>
</dbReference>
<dbReference type="AlphaFoldDB" id="A0A9P4JJR9"/>
<evidence type="ECO:0008006" key="4">
    <source>
        <dbReference type="Google" id="ProtNLM"/>
    </source>
</evidence>
<evidence type="ECO:0000313" key="2">
    <source>
        <dbReference type="EMBL" id="KAF2199559.1"/>
    </source>
</evidence>
<keyword evidence="3" id="KW-1185">Reference proteome</keyword>
<feature type="region of interest" description="Disordered" evidence="1">
    <location>
        <begin position="104"/>
        <end position="181"/>
    </location>
</feature>
<dbReference type="InterPro" id="IPR036629">
    <property type="entry name" value="YjbJ_sf"/>
</dbReference>
<gene>
    <name evidence="2" type="ORF">GQ43DRAFT_442380</name>
</gene>
<feature type="compositionally biased region" description="Polar residues" evidence="1">
    <location>
        <begin position="1"/>
        <end position="31"/>
    </location>
</feature>
<feature type="compositionally biased region" description="Basic and acidic residues" evidence="1">
    <location>
        <begin position="147"/>
        <end position="181"/>
    </location>
</feature>
<feature type="compositionally biased region" description="Basic and acidic residues" evidence="1">
    <location>
        <begin position="34"/>
        <end position="53"/>
    </location>
</feature>
<dbReference type="OrthoDB" id="5309565at2759"/>
<dbReference type="PANTHER" id="PTHR40460">
    <property type="entry name" value="CHROMOSOME 1, WHOLE GENOME SHOTGUN SEQUENCE"/>
    <property type="match status" value="1"/>
</dbReference>